<evidence type="ECO:0000256" key="2">
    <source>
        <dbReference type="ARBA" id="ARBA00023015"/>
    </source>
</evidence>
<gene>
    <name evidence="6" type="ORF">IO98_15635</name>
</gene>
<name>A0A084JKB7_9FIRM</name>
<comment type="similarity">
    <text evidence="1">Belongs to the LysR transcriptional regulatory family.</text>
</comment>
<keyword evidence="7" id="KW-1185">Reference proteome</keyword>
<dbReference type="InterPro" id="IPR036388">
    <property type="entry name" value="WH-like_DNA-bd_sf"/>
</dbReference>
<protein>
    <recommendedName>
        <fullName evidence="5">HTH lysR-type domain-containing protein</fullName>
    </recommendedName>
</protein>
<proteinExistence type="inferred from homology"/>
<dbReference type="PANTHER" id="PTHR30419">
    <property type="entry name" value="HTH-TYPE TRANSCRIPTIONAL REGULATOR YBHD"/>
    <property type="match status" value="1"/>
</dbReference>
<dbReference type="RefSeq" id="WP_038282575.1">
    <property type="nucleotide sequence ID" value="NZ_JPME01000018.1"/>
</dbReference>
<dbReference type="InterPro" id="IPR005119">
    <property type="entry name" value="LysR_subst-bd"/>
</dbReference>
<accession>A0A084JKB7</accession>
<dbReference type="OrthoDB" id="1652954at2"/>
<dbReference type="Proteomes" id="UP000028525">
    <property type="component" value="Unassembled WGS sequence"/>
</dbReference>
<reference evidence="6 7" key="1">
    <citation type="submission" date="2014-07" db="EMBL/GenBank/DDBJ databases">
        <title>Draft genome of Clostridium celerecrescens 152B isolated from sediments associated with methane hydrate from Krishna Godavari basin.</title>
        <authorList>
            <person name="Honkalas V.S."/>
            <person name="Dabir A.P."/>
            <person name="Arora P."/>
            <person name="Dhakephalkar P.K."/>
        </authorList>
    </citation>
    <scope>NUCLEOTIDE SEQUENCE [LARGE SCALE GENOMIC DNA]</scope>
    <source>
        <strain evidence="6 7">152B</strain>
    </source>
</reference>
<dbReference type="InterPro" id="IPR000847">
    <property type="entry name" value="LysR_HTH_N"/>
</dbReference>
<feature type="domain" description="HTH lysR-type" evidence="5">
    <location>
        <begin position="1"/>
        <end position="58"/>
    </location>
</feature>
<dbReference type="EMBL" id="JPME01000018">
    <property type="protein sequence ID" value="KEZ89401.1"/>
    <property type="molecule type" value="Genomic_DNA"/>
</dbReference>
<sequence length="305" mass="34682">MDIRYLEYILALAETGNMTKAAKKLYVSQPTLSQFLTKQEMELGTPLFQRSNGTYTLTPVGSLYAEYAEKVIFLTDNLAKDIKRVSNSSRIRIGTSASSARHMLSCILADFRQYYPKVELVLSDDNLDSMSNFISRGEIDLAFVTANSLEQYKGQSIELKKEEVVFAAPSLHPYCQKVKGNHRHSLTSAQLLEHFHNTPFILQHKGSCIRYLIEDFFDKQDFNPTIACMTSQAQSICDMISSNIGVGFIPVGYHIPYKQITSFSLDPKLYRIHSILYRKDLYMAPPHKCLIELAQTYVNTSRNQS</sequence>
<dbReference type="PROSITE" id="PS50931">
    <property type="entry name" value="HTH_LYSR"/>
    <property type="match status" value="1"/>
</dbReference>
<dbReference type="AlphaFoldDB" id="A0A084JKB7"/>
<dbReference type="SUPFAM" id="SSF46785">
    <property type="entry name" value="Winged helix' DNA-binding domain"/>
    <property type="match status" value="1"/>
</dbReference>
<dbReference type="PRINTS" id="PR00039">
    <property type="entry name" value="HTHLYSR"/>
</dbReference>
<dbReference type="CDD" id="cd05466">
    <property type="entry name" value="PBP2_LTTR_substrate"/>
    <property type="match status" value="1"/>
</dbReference>
<dbReference type="Gene3D" id="3.40.190.290">
    <property type="match status" value="1"/>
</dbReference>
<dbReference type="InterPro" id="IPR050950">
    <property type="entry name" value="HTH-type_LysR_regulators"/>
</dbReference>
<evidence type="ECO:0000256" key="3">
    <source>
        <dbReference type="ARBA" id="ARBA00023125"/>
    </source>
</evidence>
<keyword evidence="2" id="KW-0805">Transcription regulation</keyword>
<dbReference type="GO" id="GO:0005829">
    <property type="term" value="C:cytosol"/>
    <property type="evidence" value="ECO:0007669"/>
    <property type="project" value="TreeGrafter"/>
</dbReference>
<evidence type="ECO:0000313" key="7">
    <source>
        <dbReference type="Proteomes" id="UP000028525"/>
    </source>
</evidence>
<evidence type="ECO:0000259" key="5">
    <source>
        <dbReference type="PROSITE" id="PS50931"/>
    </source>
</evidence>
<evidence type="ECO:0000313" key="6">
    <source>
        <dbReference type="EMBL" id="KEZ89401.1"/>
    </source>
</evidence>
<dbReference type="Pfam" id="PF00126">
    <property type="entry name" value="HTH_1"/>
    <property type="match status" value="1"/>
</dbReference>
<organism evidence="6 7">
    <name type="scientific">Lacrimispora celerecrescens</name>
    <dbReference type="NCBI Taxonomy" id="29354"/>
    <lineage>
        <taxon>Bacteria</taxon>
        <taxon>Bacillati</taxon>
        <taxon>Bacillota</taxon>
        <taxon>Clostridia</taxon>
        <taxon>Lachnospirales</taxon>
        <taxon>Lachnospiraceae</taxon>
        <taxon>Lacrimispora</taxon>
    </lineage>
</organism>
<evidence type="ECO:0000256" key="4">
    <source>
        <dbReference type="ARBA" id="ARBA00023163"/>
    </source>
</evidence>
<keyword evidence="4" id="KW-0804">Transcription</keyword>
<dbReference type="SUPFAM" id="SSF53850">
    <property type="entry name" value="Periplasmic binding protein-like II"/>
    <property type="match status" value="1"/>
</dbReference>
<dbReference type="InterPro" id="IPR036390">
    <property type="entry name" value="WH_DNA-bd_sf"/>
</dbReference>
<dbReference type="GO" id="GO:0003677">
    <property type="term" value="F:DNA binding"/>
    <property type="evidence" value="ECO:0007669"/>
    <property type="project" value="UniProtKB-KW"/>
</dbReference>
<comment type="caution">
    <text evidence="6">The sequence shown here is derived from an EMBL/GenBank/DDBJ whole genome shotgun (WGS) entry which is preliminary data.</text>
</comment>
<dbReference type="GO" id="GO:0003700">
    <property type="term" value="F:DNA-binding transcription factor activity"/>
    <property type="evidence" value="ECO:0007669"/>
    <property type="project" value="InterPro"/>
</dbReference>
<dbReference type="Pfam" id="PF03466">
    <property type="entry name" value="LysR_substrate"/>
    <property type="match status" value="1"/>
</dbReference>
<dbReference type="Gene3D" id="1.10.10.10">
    <property type="entry name" value="Winged helix-like DNA-binding domain superfamily/Winged helix DNA-binding domain"/>
    <property type="match status" value="1"/>
</dbReference>
<keyword evidence="3" id="KW-0238">DNA-binding</keyword>
<evidence type="ECO:0000256" key="1">
    <source>
        <dbReference type="ARBA" id="ARBA00009437"/>
    </source>
</evidence>